<protein>
    <submittedName>
        <fullName evidence="1">Uncharacterized protein</fullName>
    </submittedName>
</protein>
<accession>A0A1D1V4C1</accession>
<dbReference type="AlphaFoldDB" id="A0A1D1V4C1"/>
<proteinExistence type="predicted"/>
<organism evidence="1 2">
    <name type="scientific">Ramazzottius varieornatus</name>
    <name type="common">Water bear</name>
    <name type="synonym">Tardigrade</name>
    <dbReference type="NCBI Taxonomy" id="947166"/>
    <lineage>
        <taxon>Eukaryota</taxon>
        <taxon>Metazoa</taxon>
        <taxon>Ecdysozoa</taxon>
        <taxon>Tardigrada</taxon>
        <taxon>Eutardigrada</taxon>
        <taxon>Parachela</taxon>
        <taxon>Hypsibioidea</taxon>
        <taxon>Ramazzottiidae</taxon>
        <taxon>Ramazzottius</taxon>
    </lineage>
</organism>
<evidence type="ECO:0000313" key="2">
    <source>
        <dbReference type="Proteomes" id="UP000186922"/>
    </source>
</evidence>
<gene>
    <name evidence="1" type="primary">RvY_08040</name>
    <name evidence="1" type="synonym">RvY_08040.2</name>
    <name evidence="1" type="ORF">RvY_08040-2</name>
</gene>
<dbReference type="Proteomes" id="UP000186922">
    <property type="component" value="Unassembled WGS sequence"/>
</dbReference>
<evidence type="ECO:0000313" key="1">
    <source>
        <dbReference type="EMBL" id="GAU96614.1"/>
    </source>
</evidence>
<keyword evidence="2" id="KW-1185">Reference proteome</keyword>
<reference evidence="1 2" key="1">
    <citation type="journal article" date="2016" name="Nat. Commun.">
        <title>Extremotolerant tardigrade genome and improved radiotolerance of human cultured cells by tardigrade-unique protein.</title>
        <authorList>
            <person name="Hashimoto T."/>
            <person name="Horikawa D.D."/>
            <person name="Saito Y."/>
            <person name="Kuwahara H."/>
            <person name="Kozuka-Hata H."/>
            <person name="Shin-I T."/>
            <person name="Minakuchi Y."/>
            <person name="Ohishi K."/>
            <person name="Motoyama A."/>
            <person name="Aizu T."/>
            <person name="Enomoto A."/>
            <person name="Kondo K."/>
            <person name="Tanaka S."/>
            <person name="Hara Y."/>
            <person name="Koshikawa S."/>
            <person name="Sagara H."/>
            <person name="Miura T."/>
            <person name="Yokobori S."/>
            <person name="Miyagawa K."/>
            <person name="Suzuki Y."/>
            <person name="Kubo T."/>
            <person name="Oyama M."/>
            <person name="Kohara Y."/>
            <person name="Fujiyama A."/>
            <person name="Arakawa K."/>
            <person name="Katayama T."/>
            <person name="Toyoda A."/>
            <person name="Kunieda T."/>
        </authorList>
    </citation>
    <scope>NUCLEOTIDE SEQUENCE [LARGE SCALE GENOMIC DNA]</scope>
    <source>
        <strain evidence="1 2">YOKOZUNA-1</strain>
    </source>
</reference>
<sequence length="82" mass="8804">MSALFATTTVGIFGLGSSSSGPGSGPRLIWRISSRIPFISSKEASLSTLKTRIKASLFRMANSRIAGNSKYPEVSRISRTRP</sequence>
<comment type="caution">
    <text evidence="1">The sequence shown here is derived from an EMBL/GenBank/DDBJ whole genome shotgun (WGS) entry which is preliminary data.</text>
</comment>
<dbReference type="EMBL" id="BDGG01000003">
    <property type="protein sequence ID" value="GAU96614.1"/>
    <property type="molecule type" value="Genomic_DNA"/>
</dbReference>
<name>A0A1D1V4C1_RAMVA</name>